<protein>
    <submittedName>
        <fullName evidence="1">Uncharacterized protein</fullName>
    </submittedName>
</protein>
<gene>
    <name evidence="1" type="ORF">SLAV_02325</name>
</gene>
<evidence type="ECO:0000313" key="1">
    <source>
        <dbReference type="EMBL" id="ATZ22389.1"/>
    </source>
</evidence>
<sequence>MRPKTALGTVALGVTVLTAAPALVAPQAAFAADCYTSCDPWDNVNDPIIVIGHTPPESDHSGQPWYGSGGGSGSHTTAIVISEGAKREEAIDDQFK</sequence>
<dbReference type="RefSeq" id="WP_030226465.1">
    <property type="nucleotide sequence ID" value="NZ_CP024985.1"/>
</dbReference>
<dbReference type="AlphaFoldDB" id="A0A2K8P6L8"/>
<name>A0A2K8P6L8_STRLA</name>
<reference evidence="1 2" key="1">
    <citation type="submission" date="2017-11" db="EMBL/GenBank/DDBJ databases">
        <title>Complete genome sequence of Streptomyces lavendulae subsp. lavendulae CCM 3239 (formerly 'Streptomyces aureofaciens CCM 3239'), the producer of the angucycline-type antibiotic auricin.</title>
        <authorList>
            <person name="Busche T."/>
            <person name="Novakova R."/>
            <person name="Al'Dilaimi A."/>
            <person name="Homerova D."/>
            <person name="Feckova L."/>
            <person name="Rezuchova B."/>
            <person name="Mingyar E."/>
            <person name="Csolleiova D."/>
            <person name="Bekeova C."/>
            <person name="Winkler A."/>
            <person name="Sevcikova B."/>
            <person name="Kalinowski J."/>
            <person name="Kormanec J."/>
            <person name="Ruckert C."/>
        </authorList>
    </citation>
    <scope>NUCLEOTIDE SEQUENCE [LARGE SCALE GENOMIC DNA]</scope>
    <source>
        <strain evidence="1 2">CCM 3239</strain>
    </source>
</reference>
<dbReference type="Proteomes" id="UP000231791">
    <property type="component" value="Chromosome"/>
</dbReference>
<dbReference type="EMBL" id="CP024985">
    <property type="protein sequence ID" value="ATZ22389.1"/>
    <property type="molecule type" value="Genomic_DNA"/>
</dbReference>
<dbReference type="GeneID" id="49389190"/>
<accession>A0A2K8P6L8</accession>
<evidence type="ECO:0000313" key="2">
    <source>
        <dbReference type="Proteomes" id="UP000231791"/>
    </source>
</evidence>
<keyword evidence="2" id="KW-1185">Reference proteome</keyword>
<proteinExistence type="predicted"/>
<organism evidence="1 2">
    <name type="scientific">Streptomyces lavendulae subsp. lavendulae</name>
    <dbReference type="NCBI Taxonomy" id="58340"/>
    <lineage>
        <taxon>Bacteria</taxon>
        <taxon>Bacillati</taxon>
        <taxon>Actinomycetota</taxon>
        <taxon>Actinomycetes</taxon>
        <taxon>Kitasatosporales</taxon>
        <taxon>Streptomycetaceae</taxon>
        <taxon>Streptomyces</taxon>
    </lineage>
</organism>
<dbReference type="KEGG" id="slx:SLAV_02325"/>